<protein>
    <submittedName>
        <fullName evidence="2">Uncharacterized protein</fullName>
    </submittedName>
</protein>
<evidence type="ECO:0000313" key="3">
    <source>
        <dbReference type="Proteomes" id="UP001165060"/>
    </source>
</evidence>
<dbReference type="EMBL" id="BRYB01000575">
    <property type="protein sequence ID" value="GMI33192.1"/>
    <property type="molecule type" value="Genomic_DNA"/>
</dbReference>
<feature type="compositionally biased region" description="Basic and acidic residues" evidence="1">
    <location>
        <begin position="464"/>
        <end position="474"/>
    </location>
</feature>
<feature type="region of interest" description="Disordered" evidence="1">
    <location>
        <begin position="464"/>
        <end position="496"/>
    </location>
</feature>
<organism evidence="2 3">
    <name type="scientific">Tetraparma gracilis</name>
    <dbReference type="NCBI Taxonomy" id="2962635"/>
    <lineage>
        <taxon>Eukaryota</taxon>
        <taxon>Sar</taxon>
        <taxon>Stramenopiles</taxon>
        <taxon>Ochrophyta</taxon>
        <taxon>Bolidophyceae</taxon>
        <taxon>Parmales</taxon>
        <taxon>Triparmaceae</taxon>
        <taxon>Tetraparma</taxon>
    </lineage>
</organism>
<keyword evidence="3" id="KW-1185">Reference proteome</keyword>
<accession>A0ABQ6MV99</accession>
<comment type="caution">
    <text evidence="2">The sequence shown here is derived from an EMBL/GenBank/DDBJ whole genome shotgun (WGS) entry which is preliminary data.</text>
</comment>
<feature type="compositionally biased region" description="Acidic residues" evidence="1">
    <location>
        <begin position="480"/>
        <end position="489"/>
    </location>
</feature>
<feature type="region of interest" description="Disordered" evidence="1">
    <location>
        <begin position="213"/>
        <end position="263"/>
    </location>
</feature>
<evidence type="ECO:0000256" key="1">
    <source>
        <dbReference type="SAM" id="MobiDB-lite"/>
    </source>
</evidence>
<reference evidence="2 3" key="1">
    <citation type="journal article" date="2023" name="Commun. Biol.">
        <title>Genome analysis of Parmales, the sister group of diatoms, reveals the evolutionary specialization of diatoms from phago-mixotrophs to photoautotrophs.</title>
        <authorList>
            <person name="Ban H."/>
            <person name="Sato S."/>
            <person name="Yoshikawa S."/>
            <person name="Yamada K."/>
            <person name="Nakamura Y."/>
            <person name="Ichinomiya M."/>
            <person name="Sato N."/>
            <person name="Blanc-Mathieu R."/>
            <person name="Endo H."/>
            <person name="Kuwata A."/>
            <person name="Ogata H."/>
        </authorList>
    </citation>
    <scope>NUCLEOTIDE SEQUENCE [LARGE SCALE GENOMIC DNA]</scope>
</reference>
<feature type="region of interest" description="Disordered" evidence="1">
    <location>
        <begin position="394"/>
        <end position="430"/>
    </location>
</feature>
<proteinExistence type="predicted"/>
<sequence>MMVVNFKVDAKDRVWLLWASSIRLDESFLGGAASTGPPRPLNIDSIVKLPSTVKLSHLPSHSSNKESAKPVPFVPCVSCGKKHPEDQFHPTPYKTVIKHFEQVVTLLTPDMTYQSTNGTLEWPPDPAIITAAGGVGFGGIASNPNSDNITLEDVTIPPVIRQLHTKLTAPAYRRYRKDPLFLYKTAMCCEACFLVYAEMSSVAFQIKPAKAEGSMSERYADGRDGTGRSSTDKWLPVDTNGQSRARSVRRSNKTKTGGFGASQMSSQVDLEGSMGSTDFISQAPPNFPQAIRSVTSKFDDSVQMPEGGTSSLLEKTAPVMTEDIIQKREDAFFKEMLNHKPDNSHPLSHLITAQSKLDSLTLGAPEVGVENKKEKKKKAKVNPYEQPQHFVEVTKGSKKKRARKKEGGVTAEDSAVTEEHAHGVSAPSMSASAARHRNFLLSTLSDIQNQLAAPTALKTLVESQRIEERKEQRSLRAMGDEEAVEDDALPPDAQGPGSVGLFKQSLKIGDRLTTVTAFAHHPYEGGPYQITFLVLYQTSGESWRISVTEEDLGLDEDASLATTPLPKLKGVAKKVVEQLTWVGSEEEGDLGLVYLALG</sequence>
<evidence type="ECO:0000313" key="2">
    <source>
        <dbReference type="EMBL" id="GMI33192.1"/>
    </source>
</evidence>
<dbReference type="Proteomes" id="UP001165060">
    <property type="component" value="Unassembled WGS sequence"/>
</dbReference>
<name>A0ABQ6MV99_9STRA</name>
<gene>
    <name evidence="2" type="ORF">TeGR_g5854</name>
</gene>